<dbReference type="Pfam" id="PF25009">
    <property type="entry name" value="DUF7785"/>
    <property type="match status" value="1"/>
</dbReference>
<organism evidence="5 6">
    <name type="scientific">Venturia inaequalis</name>
    <name type="common">Apple scab fungus</name>
    <dbReference type="NCBI Taxonomy" id="5025"/>
    <lineage>
        <taxon>Eukaryota</taxon>
        <taxon>Fungi</taxon>
        <taxon>Dikarya</taxon>
        <taxon>Ascomycota</taxon>
        <taxon>Pezizomycotina</taxon>
        <taxon>Dothideomycetes</taxon>
        <taxon>Pleosporomycetidae</taxon>
        <taxon>Venturiales</taxon>
        <taxon>Venturiaceae</taxon>
        <taxon>Venturia</taxon>
    </lineage>
</organism>
<feature type="compositionally biased region" description="Low complexity" evidence="2">
    <location>
        <begin position="1"/>
        <end position="26"/>
    </location>
</feature>
<proteinExistence type="predicted"/>
<feature type="domain" description="DUF7785" evidence="3">
    <location>
        <begin position="806"/>
        <end position="904"/>
    </location>
</feature>
<dbReference type="InterPro" id="IPR056687">
    <property type="entry name" value="DUF7785"/>
</dbReference>
<evidence type="ECO:0000313" key="5">
    <source>
        <dbReference type="EMBL" id="KAE9968659.1"/>
    </source>
</evidence>
<feature type="compositionally biased region" description="Polar residues" evidence="2">
    <location>
        <begin position="1088"/>
        <end position="1150"/>
    </location>
</feature>
<sequence>MSSSVNSHLSDLALSSSNASENSENDTVQAPASLANAGPAVQPTNSTENGFVDIENITPLGGDAGLEDTIKKRFLSLLTNWMINKLRLEDDSRRIAIVVAKEVKALAEHEIMTENESISASLDLRSWKEKKLAEKRSTLKAIVIHKLILAKVELDSHDLPNHFANNIIDKMQHEVDPGTECAKLLAEGLARLESNEDGHEESDSDDEDPDFALHEDWDIPDPAGDRLAKCVKFFILYNEIMSGSPLESLGAMEEDEQLPIYQADSTIGNPPAQEGYATVLDNYLALDDVVIFVGEKLGERLAMSTPDLVANGASTPAPPPQQEPAGTTQPPKRKRDSAEEDMRQTNGTPELTRQSPSATVQDAPLLDTLNDIYTVLSDYDTTPSILTFNLTAELKNSSTSSEPSNKRAKLNQDTPSTIADKLKQGQYTNLDALVRDVDMVANALLAPIRTKDVNAYPSPYGRPNPLSLQEMSLRNEVLALQKVLGDMVDAETSRLALKNSAESGAANATNGDATSPDVAVKAEVVDGEVLQNGKTVLTLFANAPGPRQLFSSFQKPVTVKPKSESKEYASVEVVAPLRESGLPNFISTSKIPSRPVGEDTKNKKASTFGTLFAPPPSLPKLQPPKPSKKLTTTGNTIAFVPLDQPTRSARRDGFNYPAAKQSVGNWLGYGGVDSPQEPTSPQAKRKQRDRTLSTGEAFQAPSAEEKEAQKRAETEALFRKVYGSFAPNYDNAGAVVPQETRNEVWWNKIADRFAAVSMAIDPALLDLGVEETVDPEKEDAAIREAVESFDPATLGLDRLEEEEKEDKEVEELLQEVSDLLETLSSHQRIRNSSLATSSRTTVGQNNPLTDLMGSPSTPSTAERETYKTLKLQLAFLVNSLPPYAVARLNGDQLEELNIKTSIVIETDNPRGVMAEDESARALKQQAYAATAAPMVPNLHRAGSGTYGSYNATPSQYNRASVAPATSRPAAPGFYPSQAQQPRPAAIPYQRPGGGVQTFSSGYPTTTPRAGHNPQAYTQSASRPASFNSSNSLQNIYNITGQKTSYAQSQQTQQQHYQGTPSAPRQYAQSPAPSSAYQARAQPAAQMYNYASSQAPQARTASPLTTSGSIAPPQFNQSRPSYQPTTTGAPQQNPSYYRPTPVSQGGSQPFAGQQYGGQQQQQHQHQQQQRMSMMATPGRPMSGAPQSGTPVQNGGYAAPGQVNGGPPPVPQQS</sequence>
<feature type="compositionally biased region" description="Low complexity" evidence="2">
    <location>
        <begin position="1044"/>
        <end position="1085"/>
    </location>
</feature>
<evidence type="ECO:0000313" key="6">
    <source>
        <dbReference type="Proteomes" id="UP000433883"/>
    </source>
</evidence>
<dbReference type="AlphaFoldDB" id="A0A8H3UH81"/>
<feature type="compositionally biased region" description="Polar residues" evidence="2">
    <location>
        <begin position="1014"/>
        <end position="1028"/>
    </location>
</feature>
<evidence type="ECO:0000259" key="4">
    <source>
        <dbReference type="Pfam" id="PF25289"/>
    </source>
</evidence>
<feature type="compositionally biased region" description="Polar residues" evidence="2">
    <location>
        <begin position="996"/>
        <end position="1007"/>
    </location>
</feature>
<protein>
    <submittedName>
        <fullName evidence="5">Uncharacterized protein</fullName>
    </submittedName>
</protein>
<accession>A0A8H3UH81</accession>
<reference evidence="5 6" key="1">
    <citation type="submission" date="2019-11" db="EMBL/GenBank/DDBJ databases">
        <title>Venturia inaequalis Genome Resource.</title>
        <authorList>
            <person name="Lichtner F.J."/>
        </authorList>
    </citation>
    <scope>NUCLEOTIDE SEQUENCE [LARGE SCALE GENOMIC DNA]</scope>
    <source>
        <strain evidence="5">Bline_iso_100314</strain>
    </source>
</reference>
<feature type="region of interest" description="Disordered" evidence="2">
    <location>
        <begin position="832"/>
        <end position="861"/>
    </location>
</feature>
<feature type="region of interest" description="Disordered" evidence="2">
    <location>
        <begin position="194"/>
        <end position="217"/>
    </location>
</feature>
<dbReference type="EMBL" id="WNWQ01000402">
    <property type="protein sequence ID" value="KAE9968659.1"/>
    <property type="molecule type" value="Genomic_DNA"/>
</dbReference>
<keyword evidence="1" id="KW-0175">Coiled coil</keyword>
<dbReference type="InterPro" id="IPR057199">
    <property type="entry name" value="DUF7877"/>
</dbReference>
<feature type="region of interest" description="Disordered" evidence="2">
    <location>
        <begin position="1044"/>
        <end position="1212"/>
    </location>
</feature>
<dbReference type="Pfam" id="PF25289">
    <property type="entry name" value="DUF7877"/>
    <property type="match status" value="1"/>
</dbReference>
<feature type="region of interest" description="Disordered" evidence="2">
    <location>
        <begin position="607"/>
        <end position="633"/>
    </location>
</feature>
<feature type="compositionally biased region" description="Polar residues" evidence="2">
    <location>
        <begin position="832"/>
        <end position="860"/>
    </location>
</feature>
<evidence type="ECO:0000259" key="3">
    <source>
        <dbReference type="Pfam" id="PF25009"/>
    </source>
</evidence>
<feature type="coiled-coil region" evidence="1">
    <location>
        <begin position="796"/>
        <end position="829"/>
    </location>
</feature>
<feature type="region of interest" description="Disordered" evidence="2">
    <location>
        <begin position="308"/>
        <end position="362"/>
    </location>
</feature>
<gene>
    <name evidence="5" type="ORF">BLS_005769</name>
</gene>
<feature type="compositionally biased region" description="Pro residues" evidence="2">
    <location>
        <begin position="613"/>
        <end position="625"/>
    </location>
</feature>
<feature type="compositionally biased region" description="Acidic residues" evidence="2">
    <location>
        <begin position="198"/>
        <end position="210"/>
    </location>
</feature>
<feature type="compositionally biased region" description="Polar residues" evidence="2">
    <location>
        <begin position="344"/>
        <end position="360"/>
    </location>
</feature>
<evidence type="ECO:0000256" key="1">
    <source>
        <dbReference type="SAM" id="Coils"/>
    </source>
</evidence>
<feature type="compositionally biased region" description="Low complexity" evidence="2">
    <location>
        <begin position="1151"/>
        <end position="1168"/>
    </location>
</feature>
<name>A0A8H3UH81_VENIN</name>
<comment type="caution">
    <text evidence="5">The sequence shown here is derived from an EMBL/GenBank/DDBJ whole genome shotgun (WGS) entry which is preliminary data.</text>
</comment>
<feature type="region of interest" description="Disordered" evidence="2">
    <location>
        <begin position="958"/>
        <end position="1028"/>
    </location>
</feature>
<feature type="domain" description="DUF7877" evidence="4">
    <location>
        <begin position="367"/>
        <end position="457"/>
    </location>
</feature>
<feature type="region of interest" description="Disordered" evidence="2">
    <location>
        <begin position="1"/>
        <end position="27"/>
    </location>
</feature>
<feature type="region of interest" description="Disordered" evidence="2">
    <location>
        <begin position="396"/>
        <end position="416"/>
    </location>
</feature>
<feature type="region of interest" description="Disordered" evidence="2">
    <location>
        <begin position="667"/>
        <end position="708"/>
    </location>
</feature>
<dbReference type="Proteomes" id="UP000433883">
    <property type="component" value="Unassembled WGS sequence"/>
</dbReference>
<evidence type="ECO:0000256" key="2">
    <source>
        <dbReference type="SAM" id="MobiDB-lite"/>
    </source>
</evidence>